<organism evidence="7 8">
    <name type="scientific">Syncephalis pseudoplumigaleata</name>
    <dbReference type="NCBI Taxonomy" id="1712513"/>
    <lineage>
        <taxon>Eukaryota</taxon>
        <taxon>Fungi</taxon>
        <taxon>Fungi incertae sedis</taxon>
        <taxon>Zoopagomycota</taxon>
        <taxon>Zoopagomycotina</taxon>
        <taxon>Zoopagomycetes</taxon>
        <taxon>Zoopagales</taxon>
        <taxon>Piptocephalidaceae</taxon>
        <taxon>Syncephalis</taxon>
    </lineage>
</organism>
<feature type="domain" description="Major facilitator superfamily (MFS) profile" evidence="6">
    <location>
        <begin position="8"/>
        <end position="430"/>
    </location>
</feature>
<sequence length="441" mass="45942">MAKLNQLISLACAVLGMLAAGTVNTFSLFGPQLARQLDYSQLQLSQVAGAANVAHYLSAPLVGAYVDRVGPHRSSFFAALLLFGGYYGMAMMCDNALFTTSYALAMVFAVMTGIGTTIACAVALLTVTHRLPAVYRGTAFGVVLGVFGLSACLFALLHGSLVSSAASYATEAHATPATLLLPPPPPPLLPPSPSPSIMVNEGDSFPFYENAEPASSWTVLLSDKDFIALWLVKCLAVGVGIMYINCVGSMVQPFAADKDAGLFATVGAQVAAFGAASGAGQLVVGCLSDHAVNTARLHRLWLLNGSILAMLLAQLGGFLVMNAGSLLVMSIANGLAFGALDVLLPTLASEMWDSALVGRSIGWLALAPAFGGQLFITLFGLVFDWHQPAASSLSPVGCEDIACYRDVFTITSAACTASLVVAVQLYRRRTQHAAVYLCADA</sequence>
<feature type="transmembrane region" description="Helical" evidence="5">
    <location>
        <begin position="46"/>
        <end position="66"/>
    </location>
</feature>
<accession>A0A4P9YVZ7</accession>
<dbReference type="GO" id="GO:0016020">
    <property type="term" value="C:membrane"/>
    <property type="evidence" value="ECO:0007669"/>
    <property type="project" value="UniProtKB-SubCell"/>
</dbReference>
<feature type="transmembrane region" description="Helical" evidence="5">
    <location>
        <begin position="78"/>
        <end position="98"/>
    </location>
</feature>
<keyword evidence="8" id="KW-1185">Reference proteome</keyword>
<feature type="transmembrane region" description="Helical" evidence="5">
    <location>
        <begin position="104"/>
        <end position="127"/>
    </location>
</feature>
<evidence type="ECO:0000256" key="3">
    <source>
        <dbReference type="ARBA" id="ARBA00022989"/>
    </source>
</evidence>
<feature type="transmembrane region" description="Helical" evidence="5">
    <location>
        <begin position="300"/>
        <end position="320"/>
    </location>
</feature>
<dbReference type="InterPro" id="IPR036259">
    <property type="entry name" value="MFS_trans_sf"/>
</dbReference>
<dbReference type="Pfam" id="PF07690">
    <property type="entry name" value="MFS_1"/>
    <property type="match status" value="1"/>
</dbReference>
<feature type="transmembrane region" description="Helical" evidence="5">
    <location>
        <begin position="227"/>
        <end position="248"/>
    </location>
</feature>
<evidence type="ECO:0000256" key="1">
    <source>
        <dbReference type="ARBA" id="ARBA00004141"/>
    </source>
</evidence>
<keyword evidence="4 5" id="KW-0472">Membrane</keyword>
<protein>
    <submittedName>
        <fullName evidence="7">Major facilitator superfamily domain-containing protein</fullName>
    </submittedName>
</protein>
<feature type="transmembrane region" description="Helical" evidence="5">
    <location>
        <begin position="327"/>
        <end position="348"/>
    </location>
</feature>
<dbReference type="Gene3D" id="1.20.1250.20">
    <property type="entry name" value="MFS general substrate transporter like domains"/>
    <property type="match status" value="2"/>
</dbReference>
<dbReference type="Proteomes" id="UP000278143">
    <property type="component" value="Unassembled WGS sequence"/>
</dbReference>
<evidence type="ECO:0000313" key="7">
    <source>
        <dbReference type="EMBL" id="RKP24084.1"/>
    </source>
</evidence>
<dbReference type="EMBL" id="KZ990457">
    <property type="protein sequence ID" value="RKP24084.1"/>
    <property type="molecule type" value="Genomic_DNA"/>
</dbReference>
<proteinExistence type="predicted"/>
<dbReference type="PROSITE" id="PS50850">
    <property type="entry name" value="MFS"/>
    <property type="match status" value="1"/>
</dbReference>
<dbReference type="InterPro" id="IPR020846">
    <property type="entry name" value="MFS_dom"/>
</dbReference>
<dbReference type="GO" id="GO:0022857">
    <property type="term" value="F:transmembrane transporter activity"/>
    <property type="evidence" value="ECO:0007669"/>
    <property type="project" value="InterPro"/>
</dbReference>
<dbReference type="AlphaFoldDB" id="A0A4P9YVZ7"/>
<evidence type="ECO:0000259" key="6">
    <source>
        <dbReference type="PROSITE" id="PS50850"/>
    </source>
</evidence>
<dbReference type="OrthoDB" id="410267at2759"/>
<evidence type="ECO:0000256" key="2">
    <source>
        <dbReference type="ARBA" id="ARBA00022692"/>
    </source>
</evidence>
<dbReference type="PANTHER" id="PTHR21576">
    <property type="entry name" value="UNCHARACTERIZED NODULIN-LIKE PROTEIN"/>
    <property type="match status" value="1"/>
</dbReference>
<feature type="transmembrane region" description="Helical" evidence="5">
    <location>
        <begin position="360"/>
        <end position="383"/>
    </location>
</feature>
<dbReference type="SUPFAM" id="SSF103473">
    <property type="entry name" value="MFS general substrate transporter"/>
    <property type="match status" value="1"/>
</dbReference>
<evidence type="ECO:0000313" key="8">
    <source>
        <dbReference type="Proteomes" id="UP000278143"/>
    </source>
</evidence>
<gene>
    <name evidence="7" type="ORF">SYNPS1DRAFT_17656</name>
</gene>
<comment type="subcellular location">
    <subcellularLocation>
        <location evidence="1">Membrane</location>
        <topology evidence="1">Multi-pass membrane protein</topology>
    </subcellularLocation>
</comment>
<keyword evidence="3 5" id="KW-1133">Transmembrane helix</keyword>
<evidence type="ECO:0000256" key="4">
    <source>
        <dbReference type="ARBA" id="ARBA00023136"/>
    </source>
</evidence>
<dbReference type="PANTHER" id="PTHR21576:SF158">
    <property type="entry name" value="RIBOSOMAL RNA-PROCESSING PROTEIN 12-LIKE CONSERVED DOMAIN-CONTAINING PROTEIN"/>
    <property type="match status" value="1"/>
</dbReference>
<feature type="transmembrane region" description="Helical" evidence="5">
    <location>
        <begin position="139"/>
        <end position="157"/>
    </location>
</feature>
<keyword evidence="2 5" id="KW-0812">Transmembrane</keyword>
<evidence type="ECO:0000256" key="5">
    <source>
        <dbReference type="SAM" id="Phobius"/>
    </source>
</evidence>
<reference evidence="8" key="1">
    <citation type="journal article" date="2018" name="Nat. Microbiol.">
        <title>Leveraging single-cell genomics to expand the fungal tree of life.</title>
        <authorList>
            <person name="Ahrendt S.R."/>
            <person name="Quandt C.A."/>
            <person name="Ciobanu D."/>
            <person name="Clum A."/>
            <person name="Salamov A."/>
            <person name="Andreopoulos B."/>
            <person name="Cheng J.F."/>
            <person name="Woyke T."/>
            <person name="Pelin A."/>
            <person name="Henrissat B."/>
            <person name="Reynolds N.K."/>
            <person name="Benny G.L."/>
            <person name="Smith M.E."/>
            <person name="James T.Y."/>
            <person name="Grigoriev I.V."/>
        </authorList>
    </citation>
    <scope>NUCLEOTIDE SEQUENCE [LARGE SCALE GENOMIC DNA]</scope>
    <source>
        <strain evidence="8">Benny S71-1</strain>
    </source>
</reference>
<dbReference type="InterPro" id="IPR011701">
    <property type="entry name" value="MFS"/>
</dbReference>
<name>A0A4P9YVZ7_9FUNG</name>